<feature type="compositionally biased region" description="Basic residues" evidence="4">
    <location>
        <begin position="1"/>
        <end position="15"/>
    </location>
</feature>
<evidence type="ECO:0000313" key="5">
    <source>
        <dbReference type="Proteomes" id="UP001652642"/>
    </source>
</evidence>
<gene>
    <name evidence="6" type="primary">SLX9</name>
</gene>
<dbReference type="PANTHER" id="PTHR31109">
    <property type="entry name" value="PROTEIN FAM207A"/>
    <property type="match status" value="1"/>
</dbReference>
<dbReference type="GeneID" id="110087487"/>
<dbReference type="PANTHER" id="PTHR31109:SF2">
    <property type="entry name" value="RIBOSOME BIOGENESIS PROTEIN SLX9 HOMOLOG"/>
    <property type="match status" value="1"/>
</dbReference>
<protein>
    <submittedName>
        <fullName evidence="6">Ribosome biogenesis protein SLX9 homolog isoform X1</fullName>
    </submittedName>
</protein>
<dbReference type="InterPro" id="IPR028160">
    <property type="entry name" value="Slx9-like"/>
</dbReference>
<sequence length="234" mass="26629">MVGKVRNRSRLHHAAPKPQQSREEGFAAVALTGRAATEKVLFTSNIFAGMKIDPKSLVKNLDANSRSVAVTKDENEKELLSKKEKMKLRKERWLQKIESIKFAKQQQKAEEKRKSTPVTGDMQPLMDALPVLSDLVTVSKFSKQSKILVKKKVPTNFSQMKSAQKGKIIYSRYRILRRPLALQTGTQLTTYIQRGREGGVPSYDHFELWPAPVAKFCFNLWPELRPKKAGNSNY</sequence>
<dbReference type="RefSeq" id="XP_072851836.1">
    <property type="nucleotide sequence ID" value="XM_072995735.1"/>
</dbReference>
<comment type="subcellular location">
    <subcellularLocation>
        <location evidence="1">Nucleus</location>
        <location evidence="1">Nucleolus</location>
    </subcellularLocation>
</comment>
<dbReference type="Pfam" id="PF15341">
    <property type="entry name" value="SLX9"/>
    <property type="match status" value="1"/>
</dbReference>
<accession>A0ABM5G2F3</accession>
<keyword evidence="5" id="KW-1185">Reference proteome</keyword>
<reference evidence="5" key="1">
    <citation type="submission" date="2025-05" db="UniProtKB">
        <authorList>
            <consortium name="RefSeq"/>
        </authorList>
    </citation>
    <scope>NUCLEOTIDE SEQUENCE [LARGE SCALE GENOMIC DNA]</scope>
</reference>
<keyword evidence="3" id="KW-0539">Nucleus</keyword>
<comment type="similarity">
    <text evidence="2">Belongs to the SLX9 family.</text>
</comment>
<evidence type="ECO:0000256" key="2">
    <source>
        <dbReference type="ARBA" id="ARBA00011022"/>
    </source>
</evidence>
<evidence type="ECO:0000313" key="6">
    <source>
        <dbReference type="RefSeq" id="XP_072851836.1"/>
    </source>
</evidence>
<evidence type="ECO:0000256" key="3">
    <source>
        <dbReference type="ARBA" id="ARBA00023242"/>
    </source>
</evidence>
<dbReference type="Proteomes" id="UP001652642">
    <property type="component" value="Chromosome 1"/>
</dbReference>
<organism evidence="5 6">
    <name type="scientific">Pogona vitticeps</name>
    <name type="common">central bearded dragon</name>
    <dbReference type="NCBI Taxonomy" id="103695"/>
    <lineage>
        <taxon>Eukaryota</taxon>
        <taxon>Metazoa</taxon>
        <taxon>Chordata</taxon>
        <taxon>Craniata</taxon>
        <taxon>Vertebrata</taxon>
        <taxon>Euteleostomi</taxon>
        <taxon>Lepidosauria</taxon>
        <taxon>Squamata</taxon>
        <taxon>Bifurcata</taxon>
        <taxon>Unidentata</taxon>
        <taxon>Episquamata</taxon>
        <taxon>Toxicofera</taxon>
        <taxon>Iguania</taxon>
        <taxon>Acrodonta</taxon>
        <taxon>Agamidae</taxon>
        <taxon>Amphibolurinae</taxon>
        <taxon>Pogona</taxon>
    </lineage>
</organism>
<evidence type="ECO:0000256" key="1">
    <source>
        <dbReference type="ARBA" id="ARBA00004604"/>
    </source>
</evidence>
<proteinExistence type="inferred from homology"/>
<feature type="region of interest" description="Disordered" evidence="4">
    <location>
        <begin position="1"/>
        <end position="24"/>
    </location>
</feature>
<name>A0ABM5G2F3_9SAUR</name>
<evidence type="ECO:0000256" key="4">
    <source>
        <dbReference type="SAM" id="MobiDB-lite"/>
    </source>
</evidence>
<reference evidence="6" key="2">
    <citation type="submission" date="2025-08" db="UniProtKB">
        <authorList>
            <consortium name="RefSeq"/>
        </authorList>
    </citation>
    <scope>IDENTIFICATION</scope>
</reference>